<evidence type="ECO:0000313" key="2">
    <source>
        <dbReference type="Proteomes" id="UP000827872"/>
    </source>
</evidence>
<organism evidence="1 2">
    <name type="scientific">Sphaerodactylus townsendi</name>
    <dbReference type="NCBI Taxonomy" id="933632"/>
    <lineage>
        <taxon>Eukaryota</taxon>
        <taxon>Metazoa</taxon>
        <taxon>Chordata</taxon>
        <taxon>Craniata</taxon>
        <taxon>Vertebrata</taxon>
        <taxon>Euteleostomi</taxon>
        <taxon>Lepidosauria</taxon>
        <taxon>Squamata</taxon>
        <taxon>Bifurcata</taxon>
        <taxon>Gekkota</taxon>
        <taxon>Sphaerodactylidae</taxon>
        <taxon>Sphaerodactylus</taxon>
    </lineage>
</organism>
<keyword evidence="2" id="KW-1185">Reference proteome</keyword>
<name>A0ACB8E5X3_9SAUR</name>
<dbReference type="EMBL" id="CM037630">
    <property type="protein sequence ID" value="KAH7987688.1"/>
    <property type="molecule type" value="Genomic_DNA"/>
</dbReference>
<dbReference type="Proteomes" id="UP000827872">
    <property type="component" value="Linkage Group LG17"/>
</dbReference>
<gene>
    <name evidence="1" type="ORF">K3G42_009477</name>
</gene>
<evidence type="ECO:0000313" key="1">
    <source>
        <dbReference type="EMBL" id="KAH7987688.1"/>
    </source>
</evidence>
<sequence>MADKDGATGGPLADKPDEGTGQVPDKDKVPRNPDLGDEEKDALVPDRHDPHLGAMQSTNHEESMGSPYSWVPSRQPCWEAKAAGRRESTWLTQPMDQDIYSEWDPATQSEWLRVQDWPEQVKIHFLREGLHPEVAQWAMVTAEPTPLVGWYMRAGKAEVRLRRVQLLKQRGYPPVDFSQSSVRGHFSGSQWQGGRGISVCSAAMAETLPELQRRGAQSGRVS</sequence>
<accession>A0ACB8E5X3</accession>
<protein>
    <submittedName>
        <fullName evidence="1">Uncharacterized protein</fullName>
    </submittedName>
</protein>
<comment type="caution">
    <text evidence="1">The sequence shown here is derived from an EMBL/GenBank/DDBJ whole genome shotgun (WGS) entry which is preliminary data.</text>
</comment>
<proteinExistence type="predicted"/>
<reference evidence="1" key="1">
    <citation type="submission" date="2021-08" db="EMBL/GenBank/DDBJ databases">
        <title>The first chromosome-level gecko genome reveals the dynamic sex chromosomes of Neotropical dwarf geckos (Sphaerodactylidae: Sphaerodactylus).</title>
        <authorList>
            <person name="Pinto B.J."/>
            <person name="Keating S.E."/>
            <person name="Gamble T."/>
        </authorList>
    </citation>
    <scope>NUCLEOTIDE SEQUENCE</scope>
    <source>
        <strain evidence="1">TG3544</strain>
    </source>
</reference>